<keyword evidence="2" id="KW-1185">Reference proteome</keyword>
<proteinExistence type="predicted"/>
<accession>A0A4R7CBA4</accession>
<dbReference type="RefSeq" id="WP_133768980.1">
    <property type="nucleotide sequence ID" value="NZ_SNZR01000011.1"/>
</dbReference>
<dbReference type="OrthoDB" id="8526020at2"/>
<evidence type="ECO:0000313" key="2">
    <source>
        <dbReference type="Proteomes" id="UP000295122"/>
    </source>
</evidence>
<gene>
    <name evidence="1" type="ORF">EV668_1308</name>
</gene>
<evidence type="ECO:0000313" key="1">
    <source>
        <dbReference type="EMBL" id="TDR94037.1"/>
    </source>
</evidence>
<dbReference type="AlphaFoldDB" id="A0A4R7CBA4"/>
<name>A0A4R7CBA4_9HYPH</name>
<sequence length="91" mass="9294">MSGSGKTGASDAAEPAGIRRWSPVWTTIKTVACVAALSWMAANWISSTDREGLAVLAGRAGAGVIEEPLTTGSLAARAGAARFDPCSMTLR</sequence>
<organism evidence="1 2">
    <name type="scientific">Enterovirga rhinocerotis</name>
    <dbReference type="NCBI Taxonomy" id="1339210"/>
    <lineage>
        <taxon>Bacteria</taxon>
        <taxon>Pseudomonadati</taxon>
        <taxon>Pseudomonadota</taxon>
        <taxon>Alphaproteobacteria</taxon>
        <taxon>Hyphomicrobiales</taxon>
        <taxon>Methylobacteriaceae</taxon>
        <taxon>Enterovirga</taxon>
    </lineage>
</organism>
<comment type="caution">
    <text evidence="1">The sequence shown here is derived from an EMBL/GenBank/DDBJ whole genome shotgun (WGS) entry which is preliminary data.</text>
</comment>
<dbReference type="Proteomes" id="UP000295122">
    <property type="component" value="Unassembled WGS sequence"/>
</dbReference>
<protein>
    <submittedName>
        <fullName evidence="1">Uncharacterized protein</fullName>
    </submittedName>
</protein>
<dbReference type="EMBL" id="SNZR01000011">
    <property type="protein sequence ID" value="TDR94037.1"/>
    <property type="molecule type" value="Genomic_DNA"/>
</dbReference>
<reference evidence="1 2" key="1">
    <citation type="submission" date="2019-03" db="EMBL/GenBank/DDBJ databases">
        <title>Genomic Encyclopedia of Type Strains, Phase IV (KMG-IV): sequencing the most valuable type-strain genomes for metagenomic binning, comparative biology and taxonomic classification.</title>
        <authorList>
            <person name="Goeker M."/>
        </authorList>
    </citation>
    <scope>NUCLEOTIDE SEQUENCE [LARGE SCALE GENOMIC DNA]</scope>
    <source>
        <strain evidence="1 2">DSM 25903</strain>
    </source>
</reference>